<evidence type="ECO:0000256" key="1">
    <source>
        <dbReference type="SAM" id="Coils"/>
    </source>
</evidence>
<proteinExistence type="predicted"/>
<feature type="compositionally biased region" description="Basic residues" evidence="2">
    <location>
        <begin position="455"/>
        <end position="464"/>
    </location>
</feature>
<reference evidence="4 5" key="1">
    <citation type="submission" date="2021-10" db="EMBL/GenBank/DDBJ databases">
        <title>Draft genome of Aestuariibacter halophilus JC2043.</title>
        <authorList>
            <person name="Emsley S.A."/>
            <person name="Pfannmuller K.M."/>
            <person name="Ushijima B."/>
            <person name="Saw J.H."/>
            <person name="Videau P."/>
        </authorList>
    </citation>
    <scope>NUCLEOTIDE SEQUENCE [LARGE SCALE GENOMIC DNA]</scope>
    <source>
        <strain evidence="4 5">JC2043</strain>
    </source>
</reference>
<protein>
    <submittedName>
        <fullName evidence="4">Relaxase/mobilization nuclease domain-containing protein</fullName>
    </submittedName>
</protein>
<dbReference type="EMBL" id="JAJEWP010000002">
    <property type="protein sequence ID" value="MCC2616709.1"/>
    <property type="molecule type" value="Genomic_DNA"/>
</dbReference>
<keyword evidence="1" id="KW-0175">Coiled coil</keyword>
<keyword evidence="5" id="KW-1185">Reference proteome</keyword>
<accession>A0ABS8G802</accession>
<evidence type="ECO:0000259" key="3">
    <source>
        <dbReference type="Pfam" id="PF03432"/>
    </source>
</evidence>
<comment type="caution">
    <text evidence="4">The sequence shown here is derived from an EMBL/GenBank/DDBJ whole genome shotgun (WGS) entry which is preliminary data.</text>
</comment>
<organism evidence="4 5">
    <name type="scientific">Fluctibacter halophilus</name>
    <dbReference type="NCBI Taxonomy" id="226011"/>
    <lineage>
        <taxon>Bacteria</taxon>
        <taxon>Pseudomonadati</taxon>
        <taxon>Pseudomonadota</taxon>
        <taxon>Gammaproteobacteria</taxon>
        <taxon>Alteromonadales</taxon>
        <taxon>Alteromonadaceae</taxon>
        <taxon>Fluctibacter</taxon>
    </lineage>
</organism>
<name>A0ABS8G802_9ALTE</name>
<sequence>MIIRCSQRSGARNLATHLNNKRDNDHVTVAEIKGLVGLNLHEALLEIDAVSKATRCEQPLFSTSFNPPPGAEVTEAQFEDAFKRFEKKLGLTDQPRVVVYHEKEGRGRHAHVVWSRINVQEMKAIRMSHFKNKSMELSRELYQEHGWDMPRGMENKQEADRFNLTPAQWNQLKRQKVDANELRGLIKDAWQASDNVSSFSHALKERGLFLAKGDKRGFVLMDHTEKVFSLSKFGDFKRKELKAKLGDPDGLPSVAMAAVEIRSIYNSEMKSLIKELKQKHRNEMLPLEEKKALLVTIQRAQRQEQKDQHRVKRNLTSKSVREGFKKGILGLFDKVTGKERRLRLVGKDKLSKLKEHHGNSRQKLVFEHNLQRAELQKEIQAKRDEQRLERKELAKRIFDIRSHNHEQKRGTLSHRFDSSSLDKSKQNELDLTNDHEDSYQEKRKSERKRESEQNKRKKGRSFTR</sequence>
<feature type="compositionally biased region" description="Basic and acidic residues" evidence="2">
    <location>
        <begin position="401"/>
        <end position="454"/>
    </location>
</feature>
<dbReference type="Proteomes" id="UP001520878">
    <property type="component" value="Unassembled WGS sequence"/>
</dbReference>
<evidence type="ECO:0000313" key="4">
    <source>
        <dbReference type="EMBL" id="MCC2616709.1"/>
    </source>
</evidence>
<feature type="region of interest" description="Disordered" evidence="2">
    <location>
        <begin position="401"/>
        <end position="464"/>
    </location>
</feature>
<feature type="domain" description="MobA/VirD2-like nuclease" evidence="3">
    <location>
        <begin position="24"/>
        <end position="147"/>
    </location>
</feature>
<evidence type="ECO:0000256" key="2">
    <source>
        <dbReference type="SAM" id="MobiDB-lite"/>
    </source>
</evidence>
<dbReference type="InterPro" id="IPR005094">
    <property type="entry name" value="Endonuclease_MobA/VirD2"/>
</dbReference>
<dbReference type="Pfam" id="PF03432">
    <property type="entry name" value="Relaxase"/>
    <property type="match status" value="1"/>
</dbReference>
<evidence type="ECO:0000313" key="5">
    <source>
        <dbReference type="Proteomes" id="UP001520878"/>
    </source>
</evidence>
<feature type="coiled-coil region" evidence="1">
    <location>
        <begin position="365"/>
        <end position="396"/>
    </location>
</feature>
<dbReference type="RefSeq" id="WP_229160302.1">
    <property type="nucleotide sequence ID" value="NZ_JAJEWP010000002.1"/>
</dbReference>
<gene>
    <name evidence="4" type="ORF">LJ739_10695</name>
</gene>